<comment type="similarity">
    <text evidence="1 2">Belongs to the short-chain dehydrogenases/reductases (SDR) family.</text>
</comment>
<gene>
    <name evidence="3" type="ORF">GQF03_00935</name>
</gene>
<organism evidence="3 4">
    <name type="scientific">Sneathiella chungangensis</name>
    <dbReference type="NCBI Taxonomy" id="1418234"/>
    <lineage>
        <taxon>Bacteria</taxon>
        <taxon>Pseudomonadati</taxon>
        <taxon>Pseudomonadota</taxon>
        <taxon>Alphaproteobacteria</taxon>
        <taxon>Sneathiellales</taxon>
        <taxon>Sneathiellaceae</taxon>
        <taxon>Sneathiella</taxon>
    </lineage>
</organism>
<dbReference type="InterPro" id="IPR020904">
    <property type="entry name" value="Sc_DH/Rdtase_CS"/>
</dbReference>
<dbReference type="SUPFAM" id="SSF51735">
    <property type="entry name" value="NAD(P)-binding Rossmann-fold domains"/>
    <property type="match status" value="1"/>
</dbReference>
<evidence type="ECO:0000256" key="1">
    <source>
        <dbReference type="ARBA" id="ARBA00006484"/>
    </source>
</evidence>
<dbReference type="NCBIfam" id="NF005559">
    <property type="entry name" value="PRK07231.1"/>
    <property type="match status" value="1"/>
</dbReference>
<dbReference type="Pfam" id="PF00106">
    <property type="entry name" value="adh_short"/>
    <property type="match status" value="1"/>
</dbReference>
<dbReference type="InterPro" id="IPR036291">
    <property type="entry name" value="NAD(P)-bd_dom_sf"/>
</dbReference>
<dbReference type="GO" id="GO:0030497">
    <property type="term" value="P:fatty acid elongation"/>
    <property type="evidence" value="ECO:0007669"/>
    <property type="project" value="TreeGrafter"/>
</dbReference>
<dbReference type="PRINTS" id="PR00080">
    <property type="entry name" value="SDRFAMILY"/>
</dbReference>
<name>A0A845MAD7_9PROT</name>
<keyword evidence="3" id="KW-0560">Oxidoreductase</keyword>
<reference evidence="3 4" key="1">
    <citation type="journal article" date="2014" name="Int. J. Syst. Evol. Microbiol.">
        <title>Sneathiella chungangensis sp. nov., isolated from a marine sand, and emended description of the genus Sneathiella.</title>
        <authorList>
            <person name="Siamphan C."/>
            <person name="Kim H."/>
            <person name="Lee J.S."/>
            <person name="Kim W."/>
        </authorList>
    </citation>
    <scope>NUCLEOTIDE SEQUENCE [LARGE SCALE GENOMIC DNA]</scope>
    <source>
        <strain evidence="3 4">KCTC 32476</strain>
    </source>
</reference>
<dbReference type="PANTHER" id="PTHR42760:SF135">
    <property type="entry name" value="BLL7886 PROTEIN"/>
    <property type="match status" value="1"/>
</dbReference>
<evidence type="ECO:0000313" key="3">
    <source>
        <dbReference type="EMBL" id="MZR20891.1"/>
    </source>
</evidence>
<dbReference type="GO" id="GO:0047936">
    <property type="term" value="F:glucose 1-dehydrogenase [NAD(P)+] activity"/>
    <property type="evidence" value="ECO:0007669"/>
    <property type="project" value="UniProtKB-EC"/>
</dbReference>
<dbReference type="Proteomes" id="UP000445696">
    <property type="component" value="Unassembled WGS sequence"/>
</dbReference>
<keyword evidence="4" id="KW-1185">Reference proteome</keyword>
<comment type="caution">
    <text evidence="3">The sequence shown here is derived from an EMBL/GenBank/DDBJ whole genome shotgun (WGS) entry which is preliminary data.</text>
</comment>
<dbReference type="FunFam" id="3.40.50.720:FF:000084">
    <property type="entry name" value="Short-chain dehydrogenase reductase"/>
    <property type="match status" value="1"/>
</dbReference>
<proteinExistence type="inferred from homology"/>
<accession>A0A845MAD7</accession>
<dbReference type="CDD" id="cd05233">
    <property type="entry name" value="SDR_c"/>
    <property type="match status" value="1"/>
</dbReference>
<protein>
    <submittedName>
        <fullName evidence="3">Glucose 1-dehydrogenase</fullName>
        <ecNumber evidence="3">1.1.1.47</ecNumber>
    </submittedName>
</protein>
<dbReference type="AlphaFoldDB" id="A0A845MAD7"/>
<dbReference type="PROSITE" id="PS00061">
    <property type="entry name" value="ADH_SHORT"/>
    <property type="match status" value="1"/>
</dbReference>
<dbReference type="PANTHER" id="PTHR42760">
    <property type="entry name" value="SHORT-CHAIN DEHYDROGENASES/REDUCTASES FAMILY MEMBER"/>
    <property type="match status" value="1"/>
</dbReference>
<dbReference type="EMBL" id="WTVA01000001">
    <property type="protein sequence ID" value="MZR20891.1"/>
    <property type="molecule type" value="Genomic_DNA"/>
</dbReference>
<dbReference type="Gene3D" id="3.40.50.720">
    <property type="entry name" value="NAD(P)-binding Rossmann-like Domain"/>
    <property type="match status" value="1"/>
</dbReference>
<evidence type="ECO:0000256" key="2">
    <source>
        <dbReference type="RuleBase" id="RU000363"/>
    </source>
</evidence>
<evidence type="ECO:0000313" key="4">
    <source>
        <dbReference type="Proteomes" id="UP000445696"/>
    </source>
</evidence>
<dbReference type="EC" id="1.1.1.47" evidence="3"/>
<dbReference type="InterPro" id="IPR002347">
    <property type="entry name" value="SDR_fam"/>
</dbReference>
<dbReference type="RefSeq" id="WP_161337312.1">
    <property type="nucleotide sequence ID" value="NZ_JBHSDG010000002.1"/>
</dbReference>
<dbReference type="OrthoDB" id="9796652at2"/>
<sequence>MTSPHILEGKHALVTGASSGLGWQFALTLARAGAKVTIAARRTEKLEALAKEIAAFDGRALPVRMDVTDVASIHDAVHVAETELGPVNILVNNSGVSAQCRAEEVTEEDFDYVMDTNGKGAFFVAQAVGQSMIRHGQGGKIINIASVAASRVLKQSITYCMSKAAVQHMTRALADEWGRYKIQVNCINPGYIVTELNRDYWETESGKRLISKLPGRRVGEPAVLDGALLLLAGSGSDFMTGSILEVDDGLTVSGF</sequence>
<dbReference type="PRINTS" id="PR00081">
    <property type="entry name" value="GDHRDH"/>
</dbReference>